<keyword evidence="1" id="KW-0732">Signal</keyword>
<evidence type="ECO:0000313" key="3">
    <source>
        <dbReference type="Proteomes" id="UP001152747"/>
    </source>
</evidence>
<organism evidence="2 3">
    <name type="scientific">Caenorhabditis angaria</name>
    <dbReference type="NCBI Taxonomy" id="860376"/>
    <lineage>
        <taxon>Eukaryota</taxon>
        <taxon>Metazoa</taxon>
        <taxon>Ecdysozoa</taxon>
        <taxon>Nematoda</taxon>
        <taxon>Chromadorea</taxon>
        <taxon>Rhabditida</taxon>
        <taxon>Rhabditina</taxon>
        <taxon>Rhabditomorpha</taxon>
        <taxon>Rhabditoidea</taxon>
        <taxon>Rhabditidae</taxon>
        <taxon>Peloderinae</taxon>
        <taxon>Caenorhabditis</taxon>
    </lineage>
</organism>
<sequence>MTFVQFLSVSFLSFITLYEACIPTQQVETTTSTTTTTTTVGPTCPVCGTIYQRNCVNSFGSVCQTAAAISAIPTLSGTTCTLSATCPDDLAFYYLTDGSEEYNHVEVGTTTLDPPTTTASS</sequence>
<keyword evidence="3" id="KW-1185">Reference proteome</keyword>
<feature type="chain" id="PRO_5040234836" description="DUF281 domain-containing protein" evidence="1">
    <location>
        <begin position="21"/>
        <end position="121"/>
    </location>
</feature>
<gene>
    <name evidence="2" type="ORF">CAMP_LOCUS9638</name>
</gene>
<name>A0A9P1IL06_9PELO</name>
<evidence type="ECO:0000256" key="1">
    <source>
        <dbReference type="SAM" id="SignalP"/>
    </source>
</evidence>
<evidence type="ECO:0000313" key="2">
    <source>
        <dbReference type="EMBL" id="CAI5447001.1"/>
    </source>
</evidence>
<accession>A0A9P1IL06</accession>
<proteinExistence type="predicted"/>
<dbReference type="AlphaFoldDB" id="A0A9P1IL06"/>
<comment type="caution">
    <text evidence="2">The sequence shown here is derived from an EMBL/GenBank/DDBJ whole genome shotgun (WGS) entry which is preliminary data.</text>
</comment>
<protein>
    <recommendedName>
        <fullName evidence="4">DUF281 domain-containing protein</fullName>
    </recommendedName>
</protein>
<evidence type="ECO:0008006" key="4">
    <source>
        <dbReference type="Google" id="ProtNLM"/>
    </source>
</evidence>
<dbReference type="EMBL" id="CANHGI010000004">
    <property type="protein sequence ID" value="CAI5447001.1"/>
    <property type="molecule type" value="Genomic_DNA"/>
</dbReference>
<dbReference type="Proteomes" id="UP001152747">
    <property type="component" value="Unassembled WGS sequence"/>
</dbReference>
<feature type="signal peptide" evidence="1">
    <location>
        <begin position="1"/>
        <end position="20"/>
    </location>
</feature>
<reference evidence="2" key="1">
    <citation type="submission" date="2022-11" db="EMBL/GenBank/DDBJ databases">
        <authorList>
            <person name="Kikuchi T."/>
        </authorList>
    </citation>
    <scope>NUCLEOTIDE SEQUENCE</scope>
    <source>
        <strain evidence="2">PS1010</strain>
    </source>
</reference>